<evidence type="ECO:0000313" key="1">
    <source>
        <dbReference type="EMBL" id="PPC77935.1"/>
    </source>
</evidence>
<evidence type="ECO:0000313" key="2">
    <source>
        <dbReference type="Proteomes" id="UP000238196"/>
    </source>
</evidence>
<accession>A0A2S5KTF0</accession>
<organism evidence="1 2">
    <name type="scientific">Proteobacteria bacterium 228</name>
    <dbReference type="NCBI Taxonomy" id="2083153"/>
    <lineage>
        <taxon>Bacteria</taxon>
        <taxon>Pseudomonadati</taxon>
        <taxon>Pseudomonadota</taxon>
    </lineage>
</organism>
<dbReference type="EMBL" id="PRLP01000023">
    <property type="protein sequence ID" value="PPC77935.1"/>
    <property type="molecule type" value="Genomic_DNA"/>
</dbReference>
<dbReference type="Proteomes" id="UP000238196">
    <property type="component" value="Unassembled WGS sequence"/>
</dbReference>
<dbReference type="AlphaFoldDB" id="A0A2S5KTF0"/>
<proteinExistence type="predicted"/>
<name>A0A2S5KTF0_9PROT</name>
<comment type="caution">
    <text evidence="1">The sequence shown here is derived from an EMBL/GenBank/DDBJ whole genome shotgun (WGS) entry which is preliminary data.</text>
</comment>
<reference evidence="1 2" key="1">
    <citation type="submission" date="2018-02" db="EMBL/GenBank/DDBJ databases">
        <title>novel marine gammaproteobacteria from coastal saline agro ecosystem.</title>
        <authorList>
            <person name="Krishnan R."/>
            <person name="Ramesh Kumar N."/>
        </authorList>
    </citation>
    <scope>NUCLEOTIDE SEQUENCE [LARGE SCALE GENOMIC DNA]</scope>
    <source>
        <strain evidence="1 2">228</strain>
    </source>
</reference>
<protein>
    <submittedName>
        <fullName evidence="1">Uncharacterized protein</fullName>
    </submittedName>
</protein>
<sequence length="101" mass="11324">MDDFDELVARMDAEVFEVLGASVTYRYGTDPPLPTRADIRNRLEKASEFSQAVITITTIELLKSTGTYQAGGSITHKSGSYRLLRKLDEDESLITFMAEEE</sequence>
<gene>
    <name evidence="1" type="ORF">C4K68_07770</name>
</gene>